<dbReference type="RefSeq" id="WP_169068365.1">
    <property type="nucleotide sequence ID" value="NZ_SPMY01000077.1"/>
</dbReference>
<dbReference type="Gene3D" id="2.60.40.2280">
    <property type="entry name" value="Heavy-metal resistance protein CzcE"/>
    <property type="match status" value="1"/>
</dbReference>
<comment type="caution">
    <text evidence="2">The sequence shown here is derived from an EMBL/GenBank/DDBJ whole genome shotgun (WGS) entry which is preliminary data.</text>
</comment>
<feature type="signal peptide" evidence="1">
    <location>
        <begin position="1"/>
        <end position="24"/>
    </location>
</feature>
<gene>
    <name evidence="2" type="ORF">E4Q23_20420</name>
</gene>
<proteinExistence type="predicted"/>
<dbReference type="EMBL" id="SPMY01000077">
    <property type="protein sequence ID" value="NMQ29912.1"/>
    <property type="molecule type" value="Genomic_DNA"/>
</dbReference>
<name>A0ABX1U056_9PROT</name>
<dbReference type="Pfam" id="PF16986">
    <property type="entry name" value="CzcE"/>
    <property type="match status" value="1"/>
</dbReference>
<accession>A0ABX1U056</accession>
<dbReference type="InterPro" id="IPR031560">
    <property type="entry name" value="CzcE"/>
</dbReference>
<dbReference type="Proteomes" id="UP000749010">
    <property type="component" value="Unassembled WGS sequence"/>
</dbReference>
<evidence type="ECO:0000313" key="3">
    <source>
        <dbReference type="Proteomes" id="UP000749010"/>
    </source>
</evidence>
<reference evidence="2 3" key="1">
    <citation type="submission" date="2019-03" db="EMBL/GenBank/DDBJ databases">
        <title>Metabolic reconstructions from genomes of highly enriched 'Candidatus Accumulibacter' and 'Candidatus Competibacter' bioreactor populations.</title>
        <authorList>
            <person name="Annavajhala M.K."/>
            <person name="Welles L."/>
            <person name="Abbas B."/>
            <person name="Sorokin D."/>
            <person name="Park H."/>
            <person name="Van Loosdrecht M."/>
            <person name="Chandran K."/>
        </authorList>
    </citation>
    <scope>NUCLEOTIDE SEQUENCE [LARGE SCALE GENOMIC DNA]</scope>
    <source>
        <strain evidence="2 3">SBR_S</strain>
    </source>
</reference>
<keyword evidence="3" id="KW-1185">Reference proteome</keyword>
<keyword evidence="1" id="KW-0732">Signal</keyword>
<evidence type="ECO:0000256" key="1">
    <source>
        <dbReference type="SAM" id="SignalP"/>
    </source>
</evidence>
<protein>
    <submittedName>
        <fullName evidence="2">CzcE family metal-binding protein</fullName>
    </submittedName>
</protein>
<evidence type="ECO:0000313" key="2">
    <source>
        <dbReference type="EMBL" id="NMQ29912.1"/>
    </source>
</evidence>
<organism evidence="2 3">
    <name type="scientific">Candidatus Accumulibacter phosphatis</name>
    <dbReference type="NCBI Taxonomy" id="327160"/>
    <lineage>
        <taxon>Bacteria</taxon>
        <taxon>Pseudomonadati</taxon>
        <taxon>Pseudomonadota</taxon>
        <taxon>Betaproteobacteria</taxon>
        <taxon>Candidatus Accumulibacter</taxon>
    </lineage>
</organism>
<sequence length="130" mass="13680">MRNKFAKLALIVAASAVGTTTAFAHQDYSETQIDHWLSHVSESGGQPTAKQLAPFGYSSSALASRELQIDAASKVLNVTRFETVRLNAGGKSVTWTFDTVGTSPFSLSNVVAGADGVTVYVSESPDRLGG</sequence>
<feature type="chain" id="PRO_5045696786" evidence="1">
    <location>
        <begin position="25"/>
        <end position="130"/>
    </location>
</feature>
<dbReference type="InterPro" id="IPR038674">
    <property type="entry name" value="CzcE_sf"/>
</dbReference>